<feature type="region of interest" description="Disordered" evidence="1">
    <location>
        <begin position="295"/>
        <end position="388"/>
    </location>
</feature>
<dbReference type="Proteomes" id="UP000292402">
    <property type="component" value="Unassembled WGS sequence"/>
</dbReference>
<comment type="caution">
    <text evidence="3">The sequence shown here is derived from an EMBL/GenBank/DDBJ whole genome shotgun (WGS) entry which is preliminary data.</text>
</comment>
<protein>
    <submittedName>
        <fullName evidence="3">Uncharacterized protein</fullName>
    </submittedName>
</protein>
<name>A0A4Q4MNR3_9PLEO</name>
<organism evidence="3 4">
    <name type="scientific">Alternaria tenuissima</name>
    <dbReference type="NCBI Taxonomy" id="119927"/>
    <lineage>
        <taxon>Eukaryota</taxon>
        <taxon>Fungi</taxon>
        <taxon>Dikarya</taxon>
        <taxon>Ascomycota</taxon>
        <taxon>Pezizomycotina</taxon>
        <taxon>Dothideomycetes</taxon>
        <taxon>Pleosporomycetidae</taxon>
        <taxon>Pleosporales</taxon>
        <taxon>Pleosporineae</taxon>
        <taxon>Pleosporaceae</taxon>
        <taxon>Alternaria</taxon>
        <taxon>Alternaria sect. Alternaria</taxon>
        <taxon>Alternaria alternata complex</taxon>
    </lineage>
</organism>
<feature type="compositionally biased region" description="Low complexity" evidence="1">
    <location>
        <begin position="42"/>
        <end position="51"/>
    </location>
</feature>
<keyword evidence="2" id="KW-0812">Transmembrane</keyword>
<evidence type="ECO:0000313" key="4">
    <source>
        <dbReference type="Proteomes" id="UP000292402"/>
    </source>
</evidence>
<feature type="compositionally biased region" description="Polar residues" evidence="1">
    <location>
        <begin position="121"/>
        <end position="135"/>
    </location>
</feature>
<dbReference type="AlphaFoldDB" id="A0A4Q4MNR3"/>
<reference evidence="4" key="1">
    <citation type="journal article" date="2019" name="bioRxiv">
        <title>Genomics, evolutionary history and diagnostics of the Alternaria alternata species group including apple and Asian pear pathotypes.</title>
        <authorList>
            <person name="Armitage A.D."/>
            <person name="Cockerton H.M."/>
            <person name="Sreenivasaprasad S."/>
            <person name="Woodhall J.W."/>
            <person name="Lane C.R."/>
            <person name="Harrison R.J."/>
            <person name="Clarkson J.P."/>
        </authorList>
    </citation>
    <scope>NUCLEOTIDE SEQUENCE [LARGE SCALE GENOMIC DNA]</scope>
    <source>
        <strain evidence="4">FERA 1082</strain>
    </source>
</reference>
<feature type="region of interest" description="Disordered" evidence="1">
    <location>
        <begin position="96"/>
        <end position="115"/>
    </location>
</feature>
<feature type="compositionally biased region" description="Basic and acidic residues" evidence="1">
    <location>
        <begin position="378"/>
        <end position="388"/>
    </location>
</feature>
<gene>
    <name evidence="3" type="ORF">AA0114_g3479</name>
</gene>
<dbReference type="EMBL" id="PDXA01000009">
    <property type="protein sequence ID" value="RYN54968.1"/>
    <property type="molecule type" value="Genomic_DNA"/>
</dbReference>
<feature type="compositionally biased region" description="Acidic residues" evidence="1">
    <location>
        <begin position="57"/>
        <end position="69"/>
    </location>
</feature>
<sequence length="434" mass="46145">MPRYQLRRPSPVKVFPKRIRQVDPVASTMPAAEAEEEEGPESPDSPFSSPSTVGDISESEDSESEDEAEPPSPVESGATAASTATLDATSTLSATSTVGATSAAGATPTAGATSTAAISMPTSLSENKSSATAVPSFTFGRPSSGKDAPQPQITGSTLSTAVRPTITSTIIKEVRPTDPPELSSAIASVSLAPPPVNTAEPELSGESSVPQRLPQREQEPIMTKDAMIAAIVLGVLGALALLVAGVVFIKRRKRKHSYIDADPSFESSNPYAPASIPPPETAHVGTASSIFARLNGGDGAGGNGHLTRSTDRSNTLFGPGPYSRPETVSTERSTRVPPTPNPFADPPLNKAYDVLNNRPRSTTLTDRGSWQQNPFKNPESERFDPFGELKEKARRERIRYVEDARREAELRKQMEQKEAMGLRPDGIPWDGGYR</sequence>
<feature type="compositionally biased region" description="Polar residues" evidence="1">
    <location>
        <begin position="358"/>
        <end position="375"/>
    </location>
</feature>
<feature type="region of interest" description="Disordered" evidence="1">
    <location>
        <begin position="1"/>
        <end position="88"/>
    </location>
</feature>
<keyword evidence="2" id="KW-1133">Transmembrane helix</keyword>
<keyword evidence="2" id="KW-0472">Membrane</keyword>
<feature type="region of interest" description="Disordered" evidence="1">
    <location>
        <begin position="260"/>
        <end position="283"/>
    </location>
</feature>
<evidence type="ECO:0000256" key="2">
    <source>
        <dbReference type="SAM" id="Phobius"/>
    </source>
</evidence>
<feature type="region of interest" description="Disordered" evidence="1">
    <location>
        <begin position="121"/>
        <end position="155"/>
    </location>
</feature>
<feature type="transmembrane region" description="Helical" evidence="2">
    <location>
        <begin position="226"/>
        <end position="249"/>
    </location>
</feature>
<evidence type="ECO:0000256" key="1">
    <source>
        <dbReference type="SAM" id="MobiDB-lite"/>
    </source>
</evidence>
<evidence type="ECO:0000313" key="3">
    <source>
        <dbReference type="EMBL" id="RYN54968.1"/>
    </source>
</evidence>
<feature type="compositionally biased region" description="Low complexity" evidence="1">
    <location>
        <begin position="74"/>
        <end position="88"/>
    </location>
</feature>
<feature type="region of interest" description="Disordered" evidence="1">
    <location>
        <begin position="191"/>
        <end position="216"/>
    </location>
</feature>
<accession>A0A4Q4MNR3</accession>
<feature type="region of interest" description="Disordered" evidence="1">
    <location>
        <begin position="415"/>
        <end position="434"/>
    </location>
</feature>
<proteinExistence type="predicted"/>